<accession>A0A080Z1E6</accession>
<organism evidence="3 4">
    <name type="scientific">Phytophthora nicotianae P1976</name>
    <dbReference type="NCBI Taxonomy" id="1317066"/>
    <lineage>
        <taxon>Eukaryota</taxon>
        <taxon>Sar</taxon>
        <taxon>Stramenopiles</taxon>
        <taxon>Oomycota</taxon>
        <taxon>Peronosporomycetes</taxon>
        <taxon>Peronosporales</taxon>
        <taxon>Peronosporaceae</taxon>
        <taxon>Phytophthora</taxon>
    </lineage>
</organism>
<dbReference type="EMBL" id="ANJA01003936">
    <property type="protein sequence ID" value="ETO60457.1"/>
    <property type="molecule type" value="Genomic_DNA"/>
</dbReference>
<keyword evidence="2" id="KW-0472">Membrane</keyword>
<dbReference type="Proteomes" id="UP000028582">
    <property type="component" value="Unassembled WGS sequence"/>
</dbReference>
<feature type="region of interest" description="Disordered" evidence="1">
    <location>
        <begin position="1"/>
        <end position="25"/>
    </location>
</feature>
<sequence>MPSHTGEDPHHHSHHQSLMAEEFAMGDGKKRHALLTNDDVFAEEQQARQDELDALVDSLAQPTDLEALQSFLASDAAQKDKIDQLVNFLADGPVPEPHNELVAETDIFADEQEKKQKELDELVDSLSDITVAPSPATATATALLASDANDVDFASAQASFLNVIGGAVLLLVAVVLVVVTKRTQSKREEEDERKDFGYSILYE</sequence>
<keyword evidence="2" id="KW-1133">Transmembrane helix</keyword>
<dbReference type="OrthoDB" id="129325at2759"/>
<keyword evidence="2" id="KW-0812">Transmembrane</keyword>
<reference evidence="3 4" key="1">
    <citation type="submission" date="2013-11" db="EMBL/GenBank/DDBJ databases">
        <title>The Genome Sequence of Phytophthora parasitica P1976.</title>
        <authorList>
            <consortium name="The Broad Institute Genomics Platform"/>
            <person name="Russ C."/>
            <person name="Tyler B."/>
            <person name="Panabieres F."/>
            <person name="Shan W."/>
            <person name="Tripathy S."/>
            <person name="Grunwald N."/>
            <person name="Machado M."/>
            <person name="Johnson C.S."/>
            <person name="Walker B."/>
            <person name="Young S."/>
            <person name="Zeng Q."/>
            <person name="Gargeya S."/>
            <person name="Fitzgerald M."/>
            <person name="Haas B."/>
            <person name="Abouelleil A."/>
            <person name="Allen A.W."/>
            <person name="Alvarado L."/>
            <person name="Arachchi H.M."/>
            <person name="Berlin A.M."/>
            <person name="Chapman S.B."/>
            <person name="Gainer-Dewar J."/>
            <person name="Goldberg J."/>
            <person name="Griggs A."/>
            <person name="Gujja S."/>
            <person name="Hansen M."/>
            <person name="Howarth C."/>
            <person name="Imamovic A."/>
            <person name="Ireland A."/>
            <person name="Larimer J."/>
            <person name="McCowan C."/>
            <person name="Murphy C."/>
            <person name="Pearson M."/>
            <person name="Poon T.W."/>
            <person name="Priest M."/>
            <person name="Roberts A."/>
            <person name="Saif S."/>
            <person name="Shea T."/>
            <person name="Sisk P."/>
            <person name="Sykes S."/>
            <person name="Wortman J."/>
            <person name="Nusbaum C."/>
            <person name="Birren B."/>
        </authorList>
    </citation>
    <scope>NUCLEOTIDE SEQUENCE [LARGE SCALE GENOMIC DNA]</scope>
    <source>
        <strain evidence="3 4">P1976</strain>
    </source>
</reference>
<feature type="compositionally biased region" description="Basic and acidic residues" evidence="1">
    <location>
        <begin position="1"/>
        <end position="10"/>
    </location>
</feature>
<evidence type="ECO:0000256" key="1">
    <source>
        <dbReference type="SAM" id="MobiDB-lite"/>
    </source>
</evidence>
<proteinExistence type="predicted"/>
<name>A0A080Z1E6_PHYNI</name>
<evidence type="ECO:0000256" key="2">
    <source>
        <dbReference type="SAM" id="Phobius"/>
    </source>
</evidence>
<dbReference type="AlphaFoldDB" id="A0A080Z1E6"/>
<gene>
    <name evidence="3" type="ORF">F444_21357</name>
</gene>
<comment type="caution">
    <text evidence="3">The sequence shown here is derived from an EMBL/GenBank/DDBJ whole genome shotgun (WGS) entry which is preliminary data.</text>
</comment>
<evidence type="ECO:0000313" key="3">
    <source>
        <dbReference type="EMBL" id="ETO60457.1"/>
    </source>
</evidence>
<protein>
    <submittedName>
        <fullName evidence="3">Uncharacterized protein</fullName>
    </submittedName>
</protein>
<feature type="transmembrane region" description="Helical" evidence="2">
    <location>
        <begin position="160"/>
        <end position="179"/>
    </location>
</feature>
<evidence type="ECO:0000313" key="4">
    <source>
        <dbReference type="Proteomes" id="UP000028582"/>
    </source>
</evidence>